<dbReference type="EMBL" id="JAUSQM010000001">
    <property type="protein sequence ID" value="MDP9823320.1"/>
    <property type="molecule type" value="Genomic_DNA"/>
</dbReference>
<proteinExistence type="predicted"/>
<keyword evidence="2" id="KW-1185">Reference proteome</keyword>
<dbReference type="Proteomes" id="UP001240447">
    <property type="component" value="Unassembled WGS sequence"/>
</dbReference>
<name>A0ABT9NTF4_9ACTN</name>
<evidence type="ECO:0000313" key="2">
    <source>
        <dbReference type="Proteomes" id="UP001240447"/>
    </source>
</evidence>
<organism evidence="1 2">
    <name type="scientific">Nocardioides massiliensis</name>
    <dbReference type="NCBI Taxonomy" id="1325935"/>
    <lineage>
        <taxon>Bacteria</taxon>
        <taxon>Bacillati</taxon>
        <taxon>Actinomycetota</taxon>
        <taxon>Actinomycetes</taxon>
        <taxon>Propionibacteriales</taxon>
        <taxon>Nocardioidaceae</taxon>
        <taxon>Nocardioides</taxon>
    </lineage>
</organism>
<protein>
    <submittedName>
        <fullName evidence="1">Uncharacterized protein</fullName>
    </submittedName>
</protein>
<accession>A0ABT9NTF4</accession>
<dbReference type="RefSeq" id="WP_181641520.1">
    <property type="nucleotide sequence ID" value="NZ_CCXJ01000069.1"/>
</dbReference>
<reference evidence="1 2" key="1">
    <citation type="submission" date="2023-07" db="EMBL/GenBank/DDBJ databases">
        <title>Sequencing the genomes of 1000 actinobacteria strains.</title>
        <authorList>
            <person name="Klenk H.-P."/>
        </authorList>
    </citation>
    <scope>NUCLEOTIDE SEQUENCE [LARGE SCALE GENOMIC DNA]</scope>
    <source>
        <strain evidence="1 2">GD13</strain>
    </source>
</reference>
<sequence length="132" mass="14808">MKQSAPAPRDVYESIMSGEQGFETLRRCDTSRAGHQESTLLIRHPTGYMVVVSDPQKGFVQGTSHTSYSGAHSEYVLTLRHAVSAAYYSKQMYLAGNLPPDNWTDEIDRRIEEMVAGQRYVSEAKAEEQAYS</sequence>
<gene>
    <name evidence="1" type="ORF">J2S59_003129</name>
</gene>
<comment type="caution">
    <text evidence="1">The sequence shown here is derived from an EMBL/GenBank/DDBJ whole genome shotgun (WGS) entry which is preliminary data.</text>
</comment>
<evidence type="ECO:0000313" key="1">
    <source>
        <dbReference type="EMBL" id="MDP9823320.1"/>
    </source>
</evidence>